<gene>
    <name evidence="1" type="ordered locus">NSE_0378</name>
</gene>
<sequence length="53" mass="6245">MFFFLVHSLHIRLWYPHGIDLFLNLGCAGVVVEQTFRFYAVFALLYSLPRQVV</sequence>
<keyword evidence="2" id="KW-1185">Reference proteome</keyword>
<accession>Q2GE29</accession>
<protein>
    <submittedName>
        <fullName evidence="1">Uncharacterized protein</fullName>
    </submittedName>
</protein>
<proteinExistence type="predicted"/>
<evidence type="ECO:0000313" key="2">
    <source>
        <dbReference type="Proteomes" id="UP000001942"/>
    </source>
</evidence>
<dbReference type="Proteomes" id="UP000001942">
    <property type="component" value="Chromosome"/>
</dbReference>
<name>Q2GE29_EHRS3</name>
<evidence type="ECO:0000313" key="1">
    <source>
        <dbReference type="EMBL" id="ABD46011.1"/>
    </source>
</evidence>
<dbReference type="AlphaFoldDB" id="Q2GE29"/>
<dbReference type="KEGG" id="nse:NSE_0378"/>
<dbReference type="EMBL" id="CP000237">
    <property type="protein sequence ID" value="ABD46011.1"/>
    <property type="molecule type" value="Genomic_DNA"/>
</dbReference>
<organism evidence="1 2">
    <name type="scientific">Ehrlichia sennetsu (strain ATCC VR-367 / Miyayama)</name>
    <name type="common">Neorickettsia sennetsu</name>
    <dbReference type="NCBI Taxonomy" id="222891"/>
    <lineage>
        <taxon>Bacteria</taxon>
        <taxon>Pseudomonadati</taxon>
        <taxon>Pseudomonadota</taxon>
        <taxon>Alphaproteobacteria</taxon>
        <taxon>Rickettsiales</taxon>
        <taxon>Anaplasmataceae</taxon>
        <taxon>Ehrlichia</taxon>
    </lineage>
</organism>
<reference evidence="1 2" key="1">
    <citation type="journal article" date="2006" name="PLoS Genet.">
        <title>Comparative genomics of emerging human ehrlichiosis agents.</title>
        <authorList>
            <person name="Dunning Hotopp J.C."/>
            <person name="Lin M."/>
            <person name="Madupu R."/>
            <person name="Crabtree J."/>
            <person name="Angiuoli S.V."/>
            <person name="Eisen J.A."/>
            <person name="Seshadri R."/>
            <person name="Ren Q."/>
            <person name="Wu M."/>
            <person name="Utterback T.R."/>
            <person name="Smith S."/>
            <person name="Lewis M."/>
            <person name="Khouri H."/>
            <person name="Zhang C."/>
            <person name="Niu H."/>
            <person name="Lin Q."/>
            <person name="Ohashi N."/>
            <person name="Zhi N."/>
            <person name="Nelson W."/>
            <person name="Brinkac L.M."/>
            <person name="Dodson R.J."/>
            <person name="Rosovitz M.J."/>
            <person name="Sundaram J."/>
            <person name="Daugherty S.C."/>
            <person name="Davidsen T."/>
            <person name="Durkin A.S."/>
            <person name="Gwinn M."/>
            <person name="Haft D.H."/>
            <person name="Selengut J.D."/>
            <person name="Sullivan S.A."/>
            <person name="Zafar N."/>
            <person name="Zhou L."/>
            <person name="Benahmed F."/>
            <person name="Forberger H."/>
            <person name="Halpin R."/>
            <person name="Mulligan S."/>
            <person name="Robinson J."/>
            <person name="White O."/>
            <person name="Rikihisa Y."/>
            <person name="Tettelin H."/>
        </authorList>
    </citation>
    <scope>NUCLEOTIDE SEQUENCE [LARGE SCALE GENOMIC DNA]</scope>
    <source>
        <strain evidence="2">ATCC VR-367 / Miyayama</strain>
    </source>
</reference>
<dbReference type="HOGENOM" id="CLU_3063917_0_0_5"/>